<proteinExistence type="predicted"/>
<evidence type="ECO:0000313" key="1">
    <source>
        <dbReference type="EMBL" id="RBO88407.1"/>
    </source>
</evidence>
<dbReference type="STRING" id="1210090.GCA_001613185_04939"/>
<keyword evidence="2" id="KW-1185">Reference proteome</keyword>
<dbReference type="Proteomes" id="UP000252586">
    <property type="component" value="Unassembled WGS sequence"/>
</dbReference>
<reference evidence="1 2" key="1">
    <citation type="submission" date="2018-06" db="EMBL/GenBank/DDBJ databases">
        <title>Genomic Encyclopedia of Type Strains, Phase IV (KMG-IV): sequencing the most valuable type-strain genomes for metagenomic binning, comparative biology and taxonomic classification.</title>
        <authorList>
            <person name="Goeker M."/>
        </authorList>
    </citation>
    <scope>NUCLEOTIDE SEQUENCE [LARGE SCALE GENOMIC DNA]</scope>
    <source>
        <strain evidence="1 2">DSM 44599</strain>
    </source>
</reference>
<protein>
    <submittedName>
        <fullName evidence="1">Uncharacterized protein</fullName>
    </submittedName>
</protein>
<accession>A0A366DEC2</accession>
<dbReference type="AlphaFoldDB" id="A0A366DEC2"/>
<organism evidence="1 2">
    <name type="scientific">Nocardia puris</name>
    <dbReference type="NCBI Taxonomy" id="208602"/>
    <lineage>
        <taxon>Bacteria</taxon>
        <taxon>Bacillati</taxon>
        <taxon>Actinomycetota</taxon>
        <taxon>Actinomycetes</taxon>
        <taxon>Mycobacteriales</taxon>
        <taxon>Nocardiaceae</taxon>
        <taxon>Nocardia</taxon>
    </lineage>
</organism>
<dbReference type="EMBL" id="QNRE01000009">
    <property type="protein sequence ID" value="RBO88407.1"/>
    <property type="molecule type" value="Genomic_DNA"/>
</dbReference>
<dbReference type="RefSeq" id="WP_147265873.1">
    <property type="nucleotide sequence ID" value="NZ_CP107943.1"/>
</dbReference>
<name>A0A366DEC2_9NOCA</name>
<dbReference type="OrthoDB" id="4546828at2"/>
<sequence length="151" mass="16796">MSTSVVPAEILGGCHYLRTVGNLPVHIDRQNRLAVAIGGSIRAISMPEHWGYRTKEELRKFSITGPIVWHPFHRLTFLTRALDPRDRDVNAEYVLRYTDSVIIEPGRSVVLPTPGLSGRGWDTPIRDHFRPAMSSVLAALIGCADAERGVK</sequence>
<gene>
    <name evidence="1" type="ORF">DFR74_109175</name>
</gene>
<comment type="caution">
    <text evidence="1">The sequence shown here is derived from an EMBL/GenBank/DDBJ whole genome shotgun (WGS) entry which is preliminary data.</text>
</comment>
<evidence type="ECO:0000313" key="2">
    <source>
        <dbReference type="Proteomes" id="UP000252586"/>
    </source>
</evidence>